<feature type="compositionally biased region" description="Basic and acidic residues" evidence="5">
    <location>
        <begin position="752"/>
        <end position="765"/>
    </location>
</feature>
<comment type="similarity">
    <text evidence="1">Belongs to the ABC transporter superfamily.</text>
</comment>
<feature type="compositionally biased region" description="Polar residues" evidence="5">
    <location>
        <begin position="519"/>
        <end position="530"/>
    </location>
</feature>
<dbReference type="Proteomes" id="UP000831467">
    <property type="component" value="Chromosome"/>
</dbReference>
<dbReference type="InterPro" id="IPR027417">
    <property type="entry name" value="P-loop_NTPase"/>
</dbReference>
<dbReference type="RefSeq" id="WP_247982312.1">
    <property type="nucleotide sequence ID" value="NZ_CP078076.1"/>
</dbReference>
<dbReference type="InterPro" id="IPR003439">
    <property type="entry name" value="ABC_transporter-like_ATP-bd"/>
</dbReference>
<feature type="domain" description="ABC transporter" evidence="6">
    <location>
        <begin position="7"/>
        <end position="232"/>
    </location>
</feature>
<feature type="compositionally biased region" description="Basic and acidic residues" evidence="5">
    <location>
        <begin position="489"/>
        <end position="500"/>
    </location>
</feature>
<accession>A0ABY4IDD6</accession>
<dbReference type="GO" id="GO:0005524">
    <property type="term" value="F:ATP binding"/>
    <property type="evidence" value="ECO:0007669"/>
    <property type="project" value="UniProtKB-KW"/>
</dbReference>
<name>A0ABY4IDD6_9MICO</name>
<feature type="region of interest" description="Disordered" evidence="5">
    <location>
        <begin position="363"/>
        <end position="396"/>
    </location>
</feature>
<keyword evidence="4 7" id="KW-0067">ATP-binding</keyword>
<evidence type="ECO:0000256" key="4">
    <source>
        <dbReference type="ARBA" id="ARBA00022840"/>
    </source>
</evidence>
<feature type="compositionally biased region" description="Basic and acidic residues" evidence="5">
    <location>
        <begin position="835"/>
        <end position="863"/>
    </location>
</feature>
<dbReference type="InterPro" id="IPR003593">
    <property type="entry name" value="AAA+_ATPase"/>
</dbReference>
<reference evidence="7 8" key="1">
    <citation type="submission" date="2021-06" db="EMBL/GenBank/DDBJ databases">
        <title>Genome-based taxonomic framework of Microbacterium strains isolated from marine environment, the description of four new species and reclassification of four preexisting species.</title>
        <authorList>
            <person name="Lee S.D."/>
            <person name="Kim S.-M."/>
            <person name="Byeon Y.-S."/>
            <person name="Yang H.L."/>
            <person name="Kim I.S."/>
        </authorList>
    </citation>
    <scope>NUCLEOTIDE SEQUENCE [LARGE SCALE GENOMIC DNA]</scope>
    <source>
        <strain evidence="7 8">SSW1-51</strain>
    </source>
</reference>
<evidence type="ECO:0000256" key="2">
    <source>
        <dbReference type="ARBA" id="ARBA00022448"/>
    </source>
</evidence>
<dbReference type="Pfam" id="PF00005">
    <property type="entry name" value="ABC_tran"/>
    <property type="match status" value="1"/>
</dbReference>
<dbReference type="PROSITE" id="PS50893">
    <property type="entry name" value="ABC_TRANSPORTER_2"/>
    <property type="match status" value="1"/>
</dbReference>
<feature type="compositionally biased region" description="Low complexity" evidence="5">
    <location>
        <begin position="596"/>
        <end position="610"/>
    </location>
</feature>
<feature type="compositionally biased region" description="Low complexity" evidence="5">
    <location>
        <begin position="308"/>
        <end position="321"/>
    </location>
</feature>
<dbReference type="Gene3D" id="3.40.50.300">
    <property type="entry name" value="P-loop containing nucleotide triphosphate hydrolases"/>
    <property type="match status" value="1"/>
</dbReference>
<keyword evidence="8" id="KW-1185">Reference proteome</keyword>
<keyword evidence="3" id="KW-0547">Nucleotide-binding</keyword>
<protein>
    <submittedName>
        <fullName evidence="7">ATP-binding cassette domain-containing protein</fullName>
    </submittedName>
</protein>
<feature type="region of interest" description="Disordered" evidence="5">
    <location>
        <begin position="455"/>
        <end position="688"/>
    </location>
</feature>
<feature type="compositionally biased region" description="Acidic residues" evidence="5">
    <location>
        <begin position="370"/>
        <end position="387"/>
    </location>
</feature>
<dbReference type="PANTHER" id="PTHR43335:SF4">
    <property type="entry name" value="ABC TRANSPORTER, ATP-BINDING PROTEIN"/>
    <property type="match status" value="1"/>
</dbReference>
<evidence type="ECO:0000256" key="5">
    <source>
        <dbReference type="SAM" id="MobiDB-lite"/>
    </source>
</evidence>
<evidence type="ECO:0000313" key="8">
    <source>
        <dbReference type="Proteomes" id="UP000831467"/>
    </source>
</evidence>
<dbReference type="SMART" id="SM00382">
    <property type="entry name" value="AAA"/>
    <property type="match status" value="1"/>
</dbReference>
<feature type="region of interest" description="Disordered" evidence="5">
    <location>
        <begin position="308"/>
        <end position="334"/>
    </location>
</feature>
<gene>
    <name evidence="7" type="ORF">KV394_03420</name>
</gene>
<proteinExistence type="inferred from homology"/>
<sequence>MPEGQVLEFTNVTKRFNEVTAVSDFSARVEPGAVTAFLGPNGAGKTTTLRILLGQVRATSGTATIGGVAYPELRQPLRTIGSVLEETVYRPRRTASRQLTIAAKANGIRLSRVDEVLSLVGLESEADSRIGGFSLGMRQRLSVAHALLGDPGALVFDEPANGLDPEGIRWMRLLMRRLADEGRTVLVSSHVLSEIEQVADHVLVLSKGRLVLSSGIETLADPAGGSVIVDSVDRPGLTTALVAAGFDIEVLRSGLTVRGADASTVGAVAAEAGIALSTLVQRGPTLEDVFIDLMRGGRFGTAADTTAATAGGAAPGETAATDTDDEASDSSADVATAGAGAAASALAAGGAAALADDLTTETVPEPTDATAEDDDVDEQSTDVEPASEDLAAADTEDSDVIETVAEVTAITGPVAVVPVEEDVRPVTMEDAARIGDGDSLSESHAETATSFDEILFGGTAPVQEEEPTERPTRRSLAQLFATTPESADDDHSASPEHVSSDEQDSEGDVPTGSDDAESTGGSAWSTNSAPTEEGADEAPENGTEADETPENATGADGTPVDEPADHEPLADDQESALDSVDDAHDSESSADEAPADDTGVASDEPAADPVPADDEPVSTADDESIEEDPAGIEFFAELDDAEEADETDEADHGDHGERDAEEAPLEAVGTDGAETPDEDEDPRAAAVSSLLSAAARAYYEDEPRDYPLSTADSVPATGAPGEPHDAGAHWSVATTGVIDTVPLARDTATDGQDDHSTADAHHQPDDGVAEMQDGEGHESEGHAVPAHDDEHDGQHSGENSGEHSGDHDGEHSDEHSDDDRDREGHGLDDGQSEGPGHDDGQSDAHDHDGHDREQHTDGDEHRG</sequence>
<keyword evidence="2" id="KW-0813">Transport</keyword>
<evidence type="ECO:0000256" key="3">
    <source>
        <dbReference type="ARBA" id="ARBA00022741"/>
    </source>
</evidence>
<feature type="compositionally biased region" description="Acidic residues" evidence="5">
    <location>
        <begin position="533"/>
        <end position="549"/>
    </location>
</feature>
<dbReference type="PANTHER" id="PTHR43335">
    <property type="entry name" value="ABC TRANSPORTER, ATP-BINDING PROTEIN"/>
    <property type="match status" value="1"/>
</dbReference>
<feature type="region of interest" description="Disordered" evidence="5">
    <location>
        <begin position="703"/>
        <end position="863"/>
    </location>
</feature>
<dbReference type="EMBL" id="CP078076">
    <property type="protein sequence ID" value="UPL10212.1"/>
    <property type="molecule type" value="Genomic_DNA"/>
</dbReference>
<dbReference type="SUPFAM" id="SSF52540">
    <property type="entry name" value="P-loop containing nucleoside triphosphate hydrolases"/>
    <property type="match status" value="1"/>
</dbReference>
<feature type="compositionally biased region" description="Basic and acidic residues" evidence="5">
    <location>
        <begin position="774"/>
        <end position="828"/>
    </location>
</feature>
<feature type="compositionally biased region" description="Acidic residues" evidence="5">
    <location>
        <begin position="611"/>
        <end position="649"/>
    </location>
</feature>
<evidence type="ECO:0000313" key="7">
    <source>
        <dbReference type="EMBL" id="UPL10212.1"/>
    </source>
</evidence>
<evidence type="ECO:0000259" key="6">
    <source>
        <dbReference type="PROSITE" id="PS50893"/>
    </source>
</evidence>
<organism evidence="7 8">
    <name type="scientific">Microbacterium sufflavum</name>
    <dbReference type="NCBI Taxonomy" id="2851649"/>
    <lineage>
        <taxon>Bacteria</taxon>
        <taxon>Bacillati</taxon>
        <taxon>Actinomycetota</taxon>
        <taxon>Actinomycetes</taxon>
        <taxon>Micrococcales</taxon>
        <taxon>Microbacteriaceae</taxon>
        <taxon>Microbacterium</taxon>
    </lineage>
</organism>
<evidence type="ECO:0000256" key="1">
    <source>
        <dbReference type="ARBA" id="ARBA00005417"/>
    </source>
</evidence>